<reference evidence="1 2" key="2">
    <citation type="journal article" date="2013" name="Genome Biol. Evol.">
        <title>Genome sequencing of Giardia lamblia genotypes A2 and B isolates (DH and GS) and comparative analysis with the genomes of genotypes A1 and E (WB and Pig).</title>
        <authorList>
            <person name="Adam R.D."/>
            <person name="Dahlstrom E.W."/>
            <person name="Martens C.A."/>
            <person name="Bruno D.P."/>
            <person name="Barbian K.D."/>
            <person name="Ricklefs S.M."/>
            <person name="Hernandez M.M."/>
            <person name="Narla N.P."/>
            <person name="Patel R.B."/>
            <person name="Porcella S.F."/>
            <person name="Nash T.E."/>
        </authorList>
    </citation>
    <scope>NUCLEOTIDE SEQUENCE [LARGE SCALE GENOMIC DNA]</scope>
    <source>
        <strain evidence="1 2">GS</strain>
    </source>
</reference>
<dbReference type="EMBL" id="AHHH01000185">
    <property type="protein sequence ID" value="ESU40687.1"/>
    <property type="molecule type" value="Genomic_DNA"/>
</dbReference>
<proteinExistence type="predicted"/>
<accession>V6TQT7</accession>
<gene>
    <name evidence="1" type="ORF">GSB_155198</name>
</gene>
<evidence type="ECO:0008006" key="3">
    <source>
        <dbReference type="Google" id="ProtNLM"/>
    </source>
</evidence>
<reference evidence="2" key="1">
    <citation type="submission" date="2012-02" db="EMBL/GenBank/DDBJ databases">
        <title>Genome sequencing of Giardia lamblia Genotypes A2 and B isolates (DH and GS) and comparative analysis with the genomes of Genotypes A1 and E (WB and Pig).</title>
        <authorList>
            <person name="Adam R."/>
            <person name="Dahlstrom E."/>
            <person name="Martens C."/>
            <person name="Bruno D."/>
            <person name="Barbian K."/>
            <person name="Porcella S.F."/>
            <person name="Nash T."/>
        </authorList>
    </citation>
    <scope>NUCLEOTIDE SEQUENCE</scope>
    <source>
        <strain evidence="2">GS</strain>
    </source>
</reference>
<evidence type="ECO:0000313" key="2">
    <source>
        <dbReference type="Proteomes" id="UP000018040"/>
    </source>
</evidence>
<evidence type="ECO:0000313" key="1">
    <source>
        <dbReference type="EMBL" id="ESU40687.1"/>
    </source>
</evidence>
<protein>
    <recommendedName>
        <fullName evidence="3">Variant-specific surface protein</fullName>
    </recommendedName>
</protein>
<dbReference type="Proteomes" id="UP000018040">
    <property type="component" value="Unassembled WGS sequence"/>
</dbReference>
<name>V6TQT7_GIAIN</name>
<comment type="caution">
    <text evidence="1">The sequence shown here is derived from an EMBL/GenBank/DDBJ whole genome shotgun (WGS) entry which is preliminary data.</text>
</comment>
<dbReference type="AlphaFoldDB" id="V6TQT7"/>
<sequence length="87" mass="9017">VVHSSSDTAPTSCSGGCYNISVTGSCVCREARDGVCVRYKEEHTVDGGRHGTPVGVRAAATCTQGTNPTDCAKNMCEMVGTTEICTQ</sequence>
<feature type="non-terminal residue" evidence="1">
    <location>
        <position position="1"/>
    </location>
</feature>
<organism evidence="1 2">
    <name type="scientific">Giardia intestinalis</name>
    <name type="common">Giardia lamblia</name>
    <dbReference type="NCBI Taxonomy" id="5741"/>
    <lineage>
        <taxon>Eukaryota</taxon>
        <taxon>Metamonada</taxon>
        <taxon>Diplomonadida</taxon>
        <taxon>Hexamitidae</taxon>
        <taxon>Giardiinae</taxon>
        <taxon>Giardia</taxon>
    </lineage>
</organism>